<keyword evidence="3" id="KW-1185">Reference proteome</keyword>
<evidence type="ECO:0000313" key="3">
    <source>
        <dbReference type="Proteomes" id="UP000664534"/>
    </source>
</evidence>
<organism evidence="2 3">
    <name type="scientific">Imshaugia aleurites</name>
    <dbReference type="NCBI Taxonomy" id="172621"/>
    <lineage>
        <taxon>Eukaryota</taxon>
        <taxon>Fungi</taxon>
        <taxon>Dikarya</taxon>
        <taxon>Ascomycota</taxon>
        <taxon>Pezizomycotina</taxon>
        <taxon>Lecanoromycetes</taxon>
        <taxon>OSLEUM clade</taxon>
        <taxon>Lecanoromycetidae</taxon>
        <taxon>Lecanorales</taxon>
        <taxon>Lecanorineae</taxon>
        <taxon>Parmeliaceae</taxon>
        <taxon>Imshaugia</taxon>
    </lineage>
</organism>
<proteinExistence type="predicted"/>
<reference evidence="2" key="1">
    <citation type="submission" date="2021-03" db="EMBL/GenBank/DDBJ databases">
        <authorList>
            <person name="Tagirdzhanova G."/>
        </authorList>
    </citation>
    <scope>NUCLEOTIDE SEQUENCE</scope>
</reference>
<accession>A0A8H3EK83</accession>
<dbReference type="AlphaFoldDB" id="A0A8H3EK83"/>
<evidence type="ECO:0000256" key="1">
    <source>
        <dbReference type="SAM" id="MobiDB-lite"/>
    </source>
</evidence>
<gene>
    <name evidence="2" type="ORF">IMSHALPRED_000059</name>
</gene>
<dbReference type="Proteomes" id="UP000664534">
    <property type="component" value="Unassembled WGS sequence"/>
</dbReference>
<comment type="caution">
    <text evidence="2">The sequence shown here is derived from an EMBL/GenBank/DDBJ whole genome shotgun (WGS) entry which is preliminary data.</text>
</comment>
<name>A0A8H3EK83_9LECA</name>
<feature type="region of interest" description="Disordered" evidence="1">
    <location>
        <begin position="1"/>
        <end position="24"/>
    </location>
</feature>
<evidence type="ECO:0000313" key="2">
    <source>
        <dbReference type="EMBL" id="CAF9904446.1"/>
    </source>
</evidence>
<dbReference type="EMBL" id="CAJPDT010000001">
    <property type="protein sequence ID" value="CAF9904446.1"/>
    <property type="molecule type" value="Genomic_DNA"/>
</dbReference>
<sequence>MPQEEESSELIDEDTPSESEVEDVNVRVIRREKIDDMEDEGEINAGLPQPEDRLGAPIGVAILGTRGSEIHCRPYAEYIAGYRLANGTTKDAWTFRYWRTLRHPNASPDELWPCERDASNHGADMLADRSPSNESPYDSTLPMDILTNDALMTMLQAWLNSIGYMGEHNVQKHPHCVATLTAGSTLRMIWTASYGKGNAPPPHSLLPCPETLVSALLASVASQDTSTTIGGIGQEYQNLDGGELPNTGIWDMILFYQMSVNLPTPERAQARDERTPKRTIYYGKFVGVAVPIIRRSRAPLASK</sequence>
<feature type="compositionally biased region" description="Acidic residues" evidence="1">
    <location>
        <begin position="1"/>
        <end position="23"/>
    </location>
</feature>
<protein>
    <submittedName>
        <fullName evidence="2">Uncharacterized protein</fullName>
    </submittedName>
</protein>